<feature type="chain" id="PRO_5046340633" description="Tetratricopeptide repeat protein" evidence="2">
    <location>
        <begin position="24"/>
        <end position="666"/>
    </location>
</feature>
<evidence type="ECO:0000313" key="4">
    <source>
        <dbReference type="Proteomes" id="UP001055167"/>
    </source>
</evidence>
<dbReference type="Proteomes" id="UP001055167">
    <property type="component" value="Unassembled WGS sequence"/>
</dbReference>
<feature type="region of interest" description="Disordered" evidence="1">
    <location>
        <begin position="605"/>
        <end position="666"/>
    </location>
</feature>
<sequence>MPRTLRRLAALPLCLALAGTVCAASGAARAAPEAAPDAPAGIVGVVRSNGAGSSAPAISGEAGRSTAEIVDESALRYYAAQKQADRVKAEIRRLRRLHPGWVEPTDLDTLRPSPPEEAPLWDMFTAGRFDALTAAIAARRGADPGWQPSADLATKLGRATLRSRVKEAAAAGDWDGIVARVQGNPGALDRSEVDIVWLVAEAYARTGRTADAAGLLRGVMETSTDSGQRIATVQKALGTLPMAEVEPLLALARTAADGASELRPVRIDIARARLAALLHDEPGARIEPADLAAFGEYARRLGDPSQTSMLGWYAYKRRQFREALDWFKLAIARGGDGMVAHGLAHTLRELGQERDAEEVAFAWRALPANSILYVDLLERRLTQPAPAYIEPERIDRLARVVLATSSGEGAQALGWYAYNTCQFDSALEWFERATAWMPREPVILGHALTLARLKRARDSAVLINRYDGLFPGVVDLAFRQDQDGDPGPCAPRPTATPDARTPAPAAAAAAAPRFGRVPNPSGPPAAAAKAAPTRRIDFPIAVVSDNPLRFFPAGSPGLERPREGEYLRDPRAEPPLVARRVPGVGPMPYERLGYTLLPGWNGLDRPDAPGSAAPVGTLAQAAEAGDTRAAPGRPRGDSERFGPLGQADSLRQADGLPDGHATRQIR</sequence>
<reference evidence="3" key="1">
    <citation type="journal article" date="2021" name="Front. Microbiol.">
        <title>Comprehensive Comparative Genomics and Phenotyping of Methylobacterium Species.</title>
        <authorList>
            <person name="Alessa O."/>
            <person name="Ogura Y."/>
            <person name="Fujitani Y."/>
            <person name="Takami H."/>
            <person name="Hayashi T."/>
            <person name="Sahin N."/>
            <person name="Tani A."/>
        </authorList>
    </citation>
    <scope>NUCLEOTIDE SEQUENCE</scope>
    <source>
        <strain evidence="3">KCTC 52305</strain>
    </source>
</reference>
<organism evidence="3 4">
    <name type="scientific">Methylobacterium crusticola</name>
    <dbReference type="NCBI Taxonomy" id="1697972"/>
    <lineage>
        <taxon>Bacteria</taxon>
        <taxon>Pseudomonadati</taxon>
        <taxon>Pseudomonadota</taxon>
        <taxon>Alphaproteobacteria</taxon>
        <taxon>Hyphomicrobiales</taxon>
        <taxon>Methylobacteriaceae</taxon>
        <taxon>Methylobacterium</taxon>
    </lineage>
</organism>
<dbReference type="Gene3D" id="1.25.40.10">
    <property type="entry name" value="Tetratricopeptide repeat domain"/>
    <property type="match status" value="1"/>
</dbReference>
<accession>A0ABQ4QYM3</accession>
<evidence type="ECO:0000256" key="1">
    <source>
        <dbReference type="SAM" id="MobiDB-lite"/>
    </source>
</evidence>
<dbReference type="RefSeq" id="WP_238313401.1">
    <property type="nucleotide sequence ID" value="NZ_BPQH01000008.1"/>
</dbReference>
<name>A0ABQ4QYM3_9HYPH</name>
<keyword evidence="2" id="KW-0732">Signal</keyword>
<evidence type="ECO:0008006" key="5">
    <source>
        <dbReference type="Google" id="ProtNLM"/>
    </source>
</evidence>
<reference evidence="3" key="2">
    <citation type="submission" date="2021-08" db="EMBL/GenBank/DDBJ databases">
        <authorList>
            <person name="Tani A."/>
            <person name="Ola A."/>
            <person name="Ogura Y."/>
            <person name="Katsura K."/>
            <person name="Hayashi T."/>
        </authorList>
    </citation>
    <scope>NUCLEOTIDE SEQUENCE</scope>
    <source>
        <strain evidence="3">KCTC 52305</strain>
    </source>
</reference>
<proteinExistence type="predicted"/>
<dbReference type="InterPro" id="IPR011990">
    <property type="entry name" value="TPR-like_helical_dom_sf"/>
</dbReference>
<gene>
    <name evidence="3" type="ORF">OPKNFCMD_2893</name>
</gene>
<feature type="signal peptide" evidence="2">
    <location>
        <begin position="1"/>
        <end position="23"/>
    </location>
</feature>
<dbReference type="EMBL" id="BPQH01000008">
    <property type="protein sequence ID" value="GJD50156.1"/>
    <property type="molecule type" value="Genomic_DNA"/>
</dbReference>
<feature type="region of interest" description="Disordered" evidence="1">
    <location>
        <begin position="481"/>
        <end position="531"/>
    </location>
</feature>
<evidence type="ECO:0000256" key="2">
    <source>
        <dbReference type="SAM" id="SignalP"/>
    </source>
</evidence>
<dbReference type="SUPFAM" id="SSF48452">
    <property type="entry name" value="TPR-like"/>
    <property type="match status" value="1"/>
</dbReference>
<keyword evidence="4" id="KW-1185">Reference proteome</keyword>
<protein>
    <recommendedName>
        <fullName evidence="5">Tetratricopeptide repeat protein</fullName>
    </recommendedName>
</protein>
<evidence type="ECO:0000313" key="3">
    <source>
        <dbReference type="EMBL" id="GJD50156.1"/>
    </source>
</evidence>
<comment type="caution">
    <text evidence="3">The sequence shown here is derived from an EMBL/GenBank/DDBJ whole genome shotgun (WGS) entry which is preliminary data.</text>
</comment>
<feature type="compositionally biased region" description="Low complexity" evidence="1">
    <location>
        <begin position="492"/>
        <end position="513"/>
    </location>
</feature>